<dbReference type="AlphaFoldDB" id="A0A0G4FG40"/>
<keyword evidence="3" id="KW-1185">Reference proteome</keyword>
<name>A0A0G4FG40_VITBC</name>
<evidence type="ECO:0000313" key="2">
    <source>
        <dbReference type="EMBL" id="CEM12232.1"/>
    </source>
</evidence>
<protein>
    <submittedName>
        <fullName evidence="2">Uncharacterized protein</fullName>
    </submittedName>
</protein>
<evidence type="ECO:0000256" key="1">
    <source>
        <dbReference type="SAM" id="MobiDB-lite"/>
    </source>
</evidence>
<evidence type="ECO:0000313" key="3">
    <source>
        <dbReference type="Proteomes" id="UP000041254"/>
    </source>
</evidence>
<dbReference type="VEuPathDB" id="CryptoDB:Vbra_15331"/>
<sequence length="83" mass="9062">MPRVNDALNEPDAEPEPPLGRRAMACRHDMTSATDTPLAPRSPSPSEDPVMCDPSEGRLPPVSEDPVMCFDDEGNLLGCFRPR</sequence>
<dbReference type="Proteomes" id="UP000041254">
    <property type="component" value="Unassembled WGS sequence"/>
</dbReference>
<accession>A0A0G4FG40</accession>
<gene>
    <name evidence="2" type="ORF">Vbra_15331</name>
</gene>
<dbReference type="InParanoid" id="A0A0G4FG40"/>
<feature type="region of interest" description="Disordered" evidence="1">
    <location>
        <begin position="1"/>
        <end position="66"/>
    </location>
</feature>
<dbReference type="EMBL" id="CDMY01000436">
    <property type="protein sequence ID" value="CEM12232.1"/>
    <property type="molecule type" value="Genomic_DNA"/>
</dbReference>
<reference evidence="2 3" key="1">
    <citation type="submission" date="2014-11" db="EMBL/GenBank/DDBJ databases">
        <authorList>
            <person name="Zhu J."/>
            <person name="Qi W."/>
            <person name="Song R."/>
        </authorList>
    </citation>
    <scope>NUCLEOTIDE SEQUENCE [LARGE SCALE GENOMIC DNA]</scope>
</reference>
<proteinExistence type="predicted"/>
<organism evidence="2 3">
    <name type="scientific">Vitrella brassicaformis (strain CCMP3155)</name>
    <dbReference type="NCBI Taxonomy" id="1169540"/>
    <lineage>
        <taxon>Eukaryota</taxon>
        <taxon>Sar</taxon>
        <taxon>Alveolata</taxon>
        <taxon>Colpodellida</taxon>
        <taxon>Vitrellaceae</taxon>
        <taxon>Vitrella</taxon>
    </lineage>
</organism>